<gene>
    <name evidence="3" type="ORF">KQP761_LOCUS23891</name>
</gene>
<protein>
    <recommendedName>
        <fullName evidence="2">C2H2-type domain-containing protein</fullName>
    </recommendedName>
</protein>
<accession>A0A816BTV1</accession>
<dbReference type="AlphaFoldDB" id="A0A816BTV1"/>
<dbReference type="InterPro" id="IPR013087">
    <property type="entry name" value="Znf_C2H2_type"/>
</dbReference>
<sequence>MSQHHGLLILSKKPVIYQFLHFGTHDVFCFTDKSDSNDSQHDESSTSEEESEEESSINETLENDQYSFDCLTNGCTARYRYHANLLRHYTTGKHKMKLEKQSFVDKSKVLFHQSLTTNHLRSTPLMSITVVSPENTSTISSLNQNWASQKSKPNVRFNDKQKQFLQGKFDEGTKTGMKWDPARVALDMEMLTSNGSYVFNNDECLTQGQIKSYFSRLALKQRSGQQTSNLTIAGNIKLNDTSIIDASNDNEETDDRELEVYSWRHVVDEARNILDGSSPFSALSSHSPLSNSVSVTNSSSSRKSTMDA</sequence>
<feature type="region of interest" description="Disordered" evidence="1">
    <location>
        <begin position="281"/>
        <end position="308"/>
    </location>
</feature>
<comment type="caution">
    <text evidence="3">The sequence shown here is derived from an EMBL/GenBank/DDBJ whole genome shotgun (WGS) entry which is preliminary data.</text>
</comment>
<evidence type="ECO:0000256" key="1">
    <source>
        <dbReference type="SAM" id="MobiDB-lite"/>
    </source>
</evidence>
<name>A0A816BTV1_9BILA</name>
<dbReference type="PANTHER" id="PTHR33845:SF1">
    <property type="entry name" value="C2H2-TYPE DOMAIN-CONTAINING PROTEIN"/>
    <property type="match status" value="1"/>
</dbReference>
<dbReference type="Proteomes" id="UP000663834">
    <property type="component" value="Unassembled WGS sequence"/>
</dbReference>
<dbReference type="EMBL" id="CAJNOW010012816">
    <property type="protein sequence ID" value="CAF1615011.1"/>
    <property type="molecule type" value="Genomic_DNA"/>
</dbReference>
<evidence type="ECO:0000313" key="4">
    <source>
        <dbReference type="Proteomes" id="UP000663834"/>
    </source>
</evidence>
<proteinExistence type="predicted"/>
<feature type="compositionally biased region" description="Basic and acidic residues" evidence="1">
    <location>
        <begin position="35"/>
        <end position="44"/>
    </location>
</feature>
<dbReference type="PROSITE" id="PS00028">
    <property type="entry name" value="ZINC_FINGER_C2H2_1"/>
    <property type="match status" value="1"/>
</dbReference>
<feature type="region of interest" description="Disordered" evidence="1">
    <location>
        <begin position="35"/>
        <end position="59"/>
    </location>
</feature>
<evidence type="ECO:0000313" key="3">
    <source>
        <dbReference type="EMBL" id="CAF1615011.1"/>
    </source>
</evidence>
<reference evidence="3" key="1">
    <citation type="submission" date="2021-02" db="EMBL/GenBank/DDBJ databases">
        <authorList>
            <person name="Nowell W R."/>
        </authorList>
    </citation>
    <scope>NUCLEOTIDE SEQUENCE</scope>
</reference>
<evidence type="ECO:0000259" key="2">
    <source>
        <dbReference type="PROSITE" id="PS00028"/>
    </source>
</evidence>
<feature type="domain" description="C2H2-type" evidence="2">
    <location>
        <begin position="70"/>
        <end position="94"/>
    </location>
</feature>
<organism evidence="3 4">
    <name type="scientific">Rotaria magnacalcarata</name>
    <dbReference type="NCBI Taxonomy" id="392030"/>
    <lineage>
        <taxon>Eukaryota</taxon>
        <taxon>Metazoa</taxon>
        <taxon>Spiralia</taxon>
        <taxon>Gnathifera</taxon>
        <taxon>Rotifera</taxon>
        <taxon>Eurotatoria</taxon>
        <taxon>Bdelloidea</taxon>
        <taxon>Philodinida</taxon>
        <taxon>Philodinidae</taxon>
        <taxon>Rotaria</taxon>
    </lineage>
</organism>
<feature type="compositionally biased region" description="Acidic residues" evidence="1">
    <location>
        <begin position="45"/>
        <end position="56"/>
    </location>
</feature>
<dbReference type="PANTHER" id="PTHR33845">
    <property type="entry name" value="C2H2-TYPE DOMAIN-CONTAINING PROTEIN"/>
    <property type="match status" value="1"/>
</dbReference>
<dbReference type="OrthoDB" id="10058880at2759"/>